<evidence type="ECO:0000313" key="2">
    <source>
        <dbReference type="EMBL" id="TIC82421.1"/>
    </source>
</evidence>
<sequence>MTMLGYLGAALLVLVGLAGVVLPALPGLPLMLAGFVLAAWLDQFQHAGTITLVTLAALTAVGMAADFVAGLLGAKAFGASRQALWGAFAGSVIGLFLGLPGLILGPLVGASVGEFIARRDALQAGKVGVATFVGFLIGTAAKVGCALAMLLVFGGAWLFS</sequence>
<keyword evidence="1" id="KW-0472">Membrane</keyword>
<feature type="transmembrane region" description="Helical" evidence="1">
    <location>
        <begin position="129"/>
        <end position="159"/>
    </location>
</feature>
<dbReference type="AlphaFoldDB" id="A0A4T0UUK0"/>
<organism evidence="2 3">
    <name type="scientific">Crenobacter intestini</name>
    <dbReference type="NCBI Taxonomy" id="2563443"/>
    <lineage>
        <taxon>Bacteria</taxon>
        <taxon>Pseudomonadati</taxon>
        <taxon>Pseudomonadota</taxon>
        <taxon>Betaproteobacteria</taxon>
        <taxon>Neisseriales</taxon>
        <taxon>Neisseriaceae</taxon>
        <taxon>Crenobacter</taxon>
    </lineage>
</organism>
<dbReference type="Pfam" id="PF04306">
    <property type="entry name" value="DUF456"/>
    <property type="match status" value="1"/>
</dbReference>
<protein>
    <submittedName>
        <fullName evidence="2">DUF456 family protein</fullName>
    </submittedName>
</protein>
<gene>
    <name evidence="2" type="ORF">E5K04_09595</name>
</gene>
<feature type="transmembrane region" description="Helical" evidence="1">
    <location>
        <begin position="47"/>
        <end position="72"/>
    </location>
</feature>
<feature type="transmembrane region" description="Helical" evidence="1">
    <location>
        <begin position="84"/>
        <end position="109"/>
    </location>
</feature>
<dbReference type="Proteomes" id="UP000308891">
    <property type="component" value="Unassembled WGS sequence"/>
</dbReference>
<evidence type="ECO:0000313" key="3">
    <source>
        <dbReference type="Proteomes" id="UP000308891"/>
    </source>
</evidence>
<dbReference type="PANTHER" id="PTHR39165">
    <property type="entry name" value="IG HYPOTHETICAL 17883"/>
    <property type="match status" value="1"/>
</dbReference>
<keyword evidence="1" id="KW-0812">Transmembrane</keyword>
<name>A0A4T0UUK0_9NEIS</name>
<accession>A0A4T0UUK0</accession>
<dbReference type="RefSeq" id="WP_136553486.1">
    <property type="nucleotide sequence ID" value="NZ_STGJ01000009.1"/>
</dbReference>
<proteinExistence type="predicted"/>
<keyword evidence="3" id="KW-1185">Reference proteome</keyword>
<comment type="caution">
    <text evidence="2">The sequence shown here is derived from an EMBL/GenBank/DDBJ whole genome shotgun (WGS) entry which is preliminary data.</text>
</comment>
<reference evidence="2 3" key="1">
    <citation type="submission" date="2019-04" db="EMBL/GenBank/DDBJ databases">
        <title>Crenobacter sp. nov.</title>
        <authorList>
            <person name="Shi S."/>
        </authorList>
    </citation>
    <scope>NUCLEOTIDE SEQUENCE [LARGE SCALE GENOMIC DNA]</scope>
    <source>
        <strain evidence="2 3">GY 70310</strain>
    </source>
</reference>
<dbReference type="PANTHER" id="PTHR39165:SF1">
    <property type="entry name" value="DUF456 DOMAIN-CONTAINING PROTEIN"/>
    <property type="match status" value="1"/>
</dbReference>
<dbReference type="EMBL" id="STGJ01000009">
    <property type="protein sequence ID" value="TIC82421.1"/>
    <property type="molecule type" value="Genomic_DNA"/>
</dbReference>
<keyword evidence="1" id="KW-1133">Transmembrane helix</keyword>
<dbReference type="InterPro" id="IPR007403">
    <property type="entry name" value="DUF456"/>
</dbReference>
<evidence type="ECO:0000256" key="1">
    <source>
        <dbReference type="SAM" id="Phobius"/>
    </source>
</evidence>
<dbReference type="OrthoDB" id="9134540at2"/>